<name>A0ABW8GKX6_9PROT</name>
<proteinExistence type="predicted"/>
<dbReference type="EMBL" id="JBIWXY010000001">
    <property type="protein sequence ID" value="MFJ5446069.1"/>
    <property type="molecule type" value="Genomic_DNA"/>
</dbReference>
<protein>
    <submittedName>
        <fullName evidence="1">Uncharacterized protein</fullName>
    </submittedName>
</protein>
<organism evidence="1 2">
    <name type="scientific">Methylobacillus methanolivorans</name>
    <dbReference type="NCBI Taxonomy" id="1848927"/>
    <lineage>
        <taxon>Bacteria</taxon>
        <taxon>Pseudomonadati</taxon>
        <taxon>Pseudomonadota</taxon>
        <taxon>Betaproteobacteria</taxon>
        <taxon>Nitrosomonadales</taxon>
        <taxon>Methylophilaceae</taxon>
        <taxon>Methylobacillus</taxon>
    </lineage>
</organism>
<gene>
    <name evidence="1" type="ORF">ACIKP9_07495</name>
</gene>
<evidence type="ECO:0000313" key="1">
    <source>
        <dbReference type="EMBL" id="MFJ5446069.1"/>
    </source>
</evidence>
<sequence length="264" mass="29561">MFNQNPSWLMQSLKASKDTPQLRLLKVFDLSLAPAHSLQELQQELIQQKSSLTRYLSKQAKASGAQLPDVLAQQIIIMLENALQAELQHPASQALRHARIATDALIHAQCDGSWRKLRDFSMSASFVSLIAISLFMSWYILRDTAPLHKSPSSHQLWNLVAHEPAISHQQVTEFYNTVKSMRQGTCHFPQALMLSESERGVFLNVIVAGNLSAQAEEMALATQLLKKVSCEYKPLTMLSESEQAFIKAQLTVPAVTNKKPIQRS</sequence>
<comment type="caution">
    <text evidence="1">The sequence shown here is derived from an EMBL/GenBank/DDBJ whole genome shotgun (WGS) entry which is preliminary data.</text>
</comment>
<evidence type="ECO:0000313" key="2">
    <source>
        <dbReference type="Proteomes" id="UP001617669"/>
    </source>
</evidence>
<dbReference type="RefSeq" id="WP_400881124.1">
    <property type="nucleotide sequence ID" value="NZ_JBIWXY010000001.1"/>
</dbReference>
<keyword evidence="2" id="KW-1185">Reference proteome</keyword>
<accession>A0ABW8GKX6</accession>
<dbReference type="Proteomes" id="UP001617669">
    <property type="component" value="Unassembled WGS sequence"/>
</dbReference>
<reference evidence="1 2" key="1">
    <citation type="submission" date="2024-11" db="EMBL/GenBank/DDBJ databases">
        <authorList>
            <person name="Kaparullina E.N."/>
            <person name="Delegan Y.A."/>
            <person name="Doronina N.V."/>
        </authorList>
    </citation>
    <scope>NUCLEOTIDE SEQUENCE [LARGE SCALE GENOMIC DNA]</scope>
    <source>
        <strain evidence="1 2">7sh_L</strain>
    </source>
</reference>